<name>A0A7J8IME5_ROUAE</name>
<sequence>MYARTPIRENQLVLPCPAVRRGTPNFKERYLGLFALQEQNCLWIYSLLVLQHGKEIYRVPISPRKKLRPRAGVSEKALSKALSSPEKPHPTLPYDCMWPWLTSTTWLLAPNGTVIQRCPRGGGSGIGSGRAPKCLAALIFMPHLV</sequence>
<accession>A0A7J8IME5</accession>
<dbReference type="EMBL" id="JACASE010000003">
    <property type="protein sequence ID" value="KAF6485461.1"/>
    <property type="molecule type" value="Genomic_DNA"/>
</dbReference>
<reference evidence="1 2" key="1">
    <citation type="journal article" date="2020" name="Nature">
        <title>Six reference-quality genomes reveal evolution of bat adaptations.</title>
        <authorList>
            <person name="Jebb D."/>
            <person name="Huang Z."/>
            <person name="Pippel M."/>
            <person name="Hughes G.M."/>
            <person name="Lavrichenko K."/>
            <person name="Devanna P."/>
            <person name="Winkler S."/>
            <person name="Jermiin L.S."/>
            <person name="Skirmuntt E.C."/>
            <person name="Katzourakis A."/>
            <person name="Burkitt-Gray L."/>
            <person name="Ray D.A."/>
            <person name="Sullivan K.A.M."/>
            <person name="Roscito J.G."/>
            <person name="Kirilenko B.M."/>
            <person name="Davalos L.M."/>
            <person name="Corthals A.P."/>
            <person name="Power M.L."/>
            <person name="Jones G."/>
            <person name="Ransome R.D."/>
            <person name="Dechmann D.K.N."/>
            <person name="Locatelli A.G."/>
            <person name="Puechmaille S.J."/>
            <person name="Fedrigo O."/>
            <person name="Jarvis E.D."/>
            <person name="Hiller M."/>
            <person name="Vernes S.C."/>
            <person name="Myers E.W."/>
            <person name="Teeling E.C."/>
        </authorList>
    </citation>
    <scope>NUCLEOTIDE SEQUENCE [LARGE SCALE GENOMIC DNA]</scope>
    <source>
        <strain evidence="1">MRouAeg1</strain>
        <tissue evidence="1">Muscle</tissue>
    </source>
</reference>
<organism evidence="1 2">
    <name type="scientific">Rousettus aegyptiacus</name>
    <name type="common">Egyptian fruit bat</name>
    <name type="synonym">Pteropus aegyptiacus</name>
    <dbReference type="NCBI Taxonomy" id="9407"/>
    <lineage>
        <taxon>Eukaryota</taxon>
        <taxon>Metazoa</taxon>
        <taxon>Chordata</taxon>
        <taxon>Craniata</taxon>
        <taxon>Vertebrata</taxon>
        <taxon>Euteleostomi</taxon>
        <taxon>Mammalia</taxon>
        <taxon>Eutheria</taxon>
        <taxon>Laurasiatheria</taxon>
        <taxon>Chiroptera</taxon>
        <taxon>Yinpterochiroptera</taxon>
        <taxon>Pteropodoidea</taxon>
        <taxon>Pteropodidae</taxon>
        <taxon>Rousettinae</taxon>
        <taxon>Rousettus</taxon>
    </lineage>
</organism>
<dbReference type="AlphaFoldDB" id="A0A7J8IME5"/>
<proteinExistence type="predicted"/>
<evidence type="ECO:0000313" key="2">
    <source>
        <dbReference type="Proteomes" id="UP000593571"/>
    </source>
</evidence>
<keyword evidence="2" id="KW-1185">Reference proteome</keyword>
<dbReference type="Proteomes" id="UP000593571">
    <property type="component" value="Unassembled WGS sequence"/>
</dbReference>
<evidence type="ECO:0000313" key="1">
    <source>
        <dbReference type="EMBL" id="KAF6485461.1"/>
    </source>
</evidence>
<gene>
    <name evidence="1" type="ORF">HJG63_010654</name>
</gene>
<comment type="caution">
    <text evidence="1">The sequence shown here is derived from an EMBL/GenBank/DDBJ whole genome shotgun (WGS) entry which is preliminary data.</text>
</comment>
<protein>
    <submittedName>
        <fullName evidence="1">Uncharacterized protein</fullName>
    </submittedName>
</protein>